<evidence type="ECO:0000313" key="3">
    <source>
        <dbReference type="WBParaSite" id="maker-uti_cns_0001600-snap-gene-0.9-mRNA-1"/>
    </source>
</evidence>
<feature type="compositionally biased region" description="Polar residues" evidence="1">
    <location>
        <begin position="121"/>
        <end position="131"/>
    </location>
</feature>
<organism evidence="2 3">
    <name type="scientific">Macrostomum lignano</name>
    <dbReference type="NCBI Taxonomy" id="282301"/>
    <lineage>
        <taxon>Eukaryota</taxon>
        <taxon>Metazoa</taxon>
        <taxon>Spiralia</taxon>
        <taxon>Lophotrochozoa</taxon>
        <taxon>Platyhelminthes</taxon>
        <taxon>Rhabditophora</taxon>
        <taxon>Macrostomorpha</taxon>
        <taxon>Macrostomida</taxon>
        <taxon>Macrostomidae</taxon>
        <taxon>Macrostomum</taxon>
    </lineage>
</organism>
<keyword evidence="2" id="KW-1185">Reference proteome</keyword>
<dbReference type="Proteomes" id="UP000095280">
    <property type="component" value="Unplaced"/>
</dbReference>
<dbReference type="AlphaFoldDB" id="A0A1I8GEQ8"/>
<proteinExistence type="predicted"/>
<evidence type="ECO:0000256" key="1">
    <source>
        <dbReference type="SAM" id="MobiDB-lite"/>
    </source>
</evidence>
<protein>
    <submittedName>
        <fullName evidence="3">t-SNARE coiled-coil homology domain-containing protein</fullName>
    </submittedName>
</protein>
<feature type="compositionally biased region" description="Low complexity" evidence="1">
    <location>
        <begin position="336"/>
        <end position="409"/>
    </location>
</feature>
<accession>A0A1I8GEQ8</accession>
<name>A0A1I8GEQ8_9PLAT</name>
<sequence length="409" mass="44708">TVERLSAGVHCGTADQHELELQGILLRLAGCNSNSLTIEMIQASALNSVRQTRSHLDSMSNDINRFLTEQRLSSVSYSPDSLADQQRSAYAARSRSISPSYYGGDHQSATRHRLGAPLSSGYDNSASNGGRTPTRVYRYPTDPNLAMSKPQNDAPPTPPPAATFQEIELIQLKRENAELNNNFDYVKQQLDESQAILKRQQELLDEMDEDRKASAPGARQRHLPESAARRRGVAAFRSRSLTPDSGQRGAALSSAGGSEIGDSMQQLIADGRQKDATIRSLSGQVGSLLAERDERSANQAHVRDGLLDLEADLDRLADLPEAANLQHELQPLMEKPQQQPQGMPMGAPVEQQPQQQPQGMPMGAPVEQQPQQQPQGMPMGAPVEQQPQQQPQGMPMGAPVEQQPQQQPQ</sequence>
<feature type="region of interest" description="Disordered" evidence="1">
    <location>
        <begin position="99"/>
        <end position="159"/>
    </location>
</feature>
<reference evidence="3" key="1">
    <citation type="submission" date="2016-11" db="UniProtKB">
        <authorList>
            <consortium name="WormBaseParasite"/>
        </authorList>
    </citation>
    <scope>IDENTIFICATION</scope>
</reference>
<feature type="region of interest" description="Disordered" evidence="1">
    <location>
        <begin position="208"/>
        <end position="258"/>
    </location>
</feature>
<feature type="region of interest" description="Disordered" evidence="1">
    <location>
        <begin position="331"/>
        <end position="409"/>
    </location>
</feature>
<evidence type="ECO:0000313" key="2">
    <source>
        <dbReference type="Proteomes" id="UP000095280"/>
    </source>
</evidence>
<dbReference type="WBParaSite" id="maker-uti_cns_0001600-snap-gene-0.9-mRNA-1">
    <property type="protein sequence ID" value="maker-uti_cns_0001600-snap-gene-0.9-mRNA-1"/>
    <property type="gene ID" value="maker-uti_cns_0001600-snap-gene-0.9"/>
</dbReference>